<feature type="compositionally biased region" description="Polar residues" evidence="2">
    <location>
        <begin position="1"/>
        <end position="12"/>
    </location>
</feature>
<evidence type="ECO:0000256" key="1">
    <source>
        <dbReference type="ARBA" id="ARBA00006432"/>
    </source>
</evidence>
<dbReference type="AlphaFoldDB" id="A0A1H3TUU2"/>
<dbReference type="Gene3D" id="3.30.300.30">
    <property type="match status" value="1"/>
</dbReference>
<feature type="domain" description="AMP-binding enzyme C-terminal" evidence="4">
    <location>
        <begin position="404"/>
        <end position="476"/>
    </location>
</feature>
<dbReference type="Pfam" id="PF00501">
    <property type="entry name" value="AMP-binding"/>
    <property type="match status" value="1"/>
</dbReference>
<evidence type="ECO:0000313" key="6">
    <source>
        <dbReference type="Proteomes" id="UP000199632"/>
    </source>
</evidence>
<gene>
    <name evidence="5" type="ORF">SAMN05421684_6431</name>
</gene>
<reference evidence="6" key="1">
    <citation type="submission" date="2016-10" db="EMBL/GenBank/DDBJ databases">
        <authorList>
            <person name="Varghese N."/>
            <person name="Submissions S."/>
        </authorList>
    </citation>
    <scope>NUCLEOTIDE SEQUENCE [LARGE SCALE GENOMIC DNA]</scope>
    <source>
        <strain evidence="6">DSM 44718</strain>
    </source>
</reference>
<accession>A0A1H3TUU2</accession>
<dbReference type="PANTHER" id="PTHR43201:SF8">
    <property type="entry name" value="ACYL-COA SYNTHETASE FAMILY MEMBER 3"/>
    <property type="match status" value="1"/>
</dbReference>
<name>A0A1H3TUU2_9ACTN</name>
<dbReference type="Gene3D" id="3.40.50.12780">
    <property type="entry name" value="N-terminal domain of ligase-like"/>
    <property type="match status" value="1"/>
</dbReference>
<dbReference type="GO" id="GO:0031956">
    <property type="term" value="F:medium-chain fatty acid-CoA ligase activity"/>
    <property type="evidence" value="ECO:0007669"/>
    <property type="project" value="TreeGrafter"/>
</dbReference>
<dbReference type="Proteomes" id="UP000199632">
    <property type="component" value="Unassembled WGS sequence"/>
</dbReference>
<dbReference type="InterPro" id="IPR000873">
    <property type="entry name" value="AMP-dep_synth/lig_dom"/>
</dbReference>
<evidence type="ECO:0000313" key="5">
    <source>
        <dbReference type="EMBL" id="SDZ53980.1"/>
    </source>
</evidence>
<keyword evidence="5" id="KW-0436">Ligase</keyword>
<evidence type="ECO:0000259" key="3">
    <source>
        <dbReference type="Pfam" id="PF00501"/>
    </source>
</evidence>
<dbReference type="InterPro" id="IPR025110">
    <property type="entry name" value="AMP-bd_C"/>
</dbReference>
<feature type="region of interest" description="Disordered" evidence="2">
    <location>
        <begin position="137"/>
        <end position="157"/>
    </location>
</feature>
<dbReference type="Pfam" id="PF13193">
    <property type="entry name" value="AMP-binding_C"/>
    <property type="match status" value="1"/>
</dbReference>
<dbReference type="EMBL" id="FNQB01000003">
    <property type="protein sequence ID" value="SDZ53980.1"/>
    <property type="molecule type" value="Genomic_DNA"/>
</dbReference>
<protein>
    <submittedName>
        <fullName evidence="5">Fatty acid CoA ligase FadD36</fullName>
    </submittedName>
</protein>
<dbReference type="PANTHER" id="PTHR43201">
    <property type="entry name" value="ACYL-COA SYNTHETASE"/>
    <property type="match status" value="1"/>
</dbReference>
<dbReference type="InterPro" id="IPR020845">
    <property type="entry name" value="AMP-binding_CS"/>
</dbReference>
<comment type="similarity">
    <text evidence="1">Belongs to the ATP-dependent AMP-binding enzyme family.</text>
</comment>
<dbReference type="GO" id="GO:0006631">
    <property type="term" value="P:fatty acid metabolic process"/>
    <property type="evidence" value="ECO:0007669"/>
    <property type="project" value="TreeGrafter"/>
</dbReference>
<proteinExistence type="inferred from homology"/>
<dbReference type="STRING" id="137265.SAMN05421684_6431"/>
<evidence type="ECO:0000259" key="4">
    <source>
        <dbReference type="Pfam" id="PF13193"/>
    </source>
</evidence>
<dbReference type="NCBIfam" id="NF005858">
    <property type="entry name" value="PRK07787.1"/>
    <property type="match status" value="1"/>
</dbReference>
<dbReference type="SUPFAM" id="SSF56801">
    <property type="entry name" value="Acetyl-CoA synthetase-like"/>
    <property type="match status" value="1"/>
</dbReference>
<dbReference type="InterPro" id="IPR045851">
    <property type="entry name" value="AMP-bd_C_sf"/>
</dbReference>
<sequence>MLSLNSATTTRTTHNDIGYVRPPPATASRCDSVDRVSLLPALTGTFGDAPDAVRVGDHATDFADLAGAAGALSRRIKGARSAAVVATSTVETVVAVLAGLAAGVPVVPIPPDAGTGERDHILRDSQADVLLNATTGPEGVEAVPTRPNDRAPWTEPPKGETALILYTSGTTGKPKGVPITSEAIAACLDGLAAAWDWTSDDRLVHALPLYHVHGLVLGVLGALRTGSRLHHTGKPRPDLLANANGSLYFAVPTIWHRVAAAPAEARKLSSARLLVSGSAALPAGVFTALRELTGQAPVERYGMTETLITVATRADGNRQPGAVGVPIKGVETRVDDTGALEVRGSTVFAGYLGRPDATEAAFTDDGWFRTGDVATIDADGVHRIIGRASTDLIKTGGYRVGAGEIEDALLTHPAVHEAAVVGRPDDDLGQRIVAYVVADAVSEETLVEHVATTLSAHKRPREVVFVEELPRNALGKIQKHKL</sequence>
<evidence type="ECO:0000256" key="2">
    <source>
        <dbReference type="SAM" id="MobiDB-lite"/>
    </source>
</evidence>
<feature type="region of interest" description="Disordered" evidence="2">
    <location>
        <begin position="1"/>
        <end position="23"/>
    </location>
</feature>
<dbReference type="PROSITE" id="PS00455">
    <property type="entry name" value="AMP_BINDING"/>
    <property type="match status" value="1"/>
</dbReference>
<keyword evidence="6" id="KW-1185">Reference proteome</keyword>
<feature type="domain" description="AMP-dependent synthetase/ligase" evidence="3">
    <location>
        <begin position="69"/>
        <end position="352"/>
    </location>
</feature>
<dbReference type="InterPro" id="IPR042099">
    <property type="entry name" value="ANL_N_sf"/>
</dbReference>
<organism evidence="5 6">
    <name type="scientific">Asanoa ishikariensis</name>
    <dbReference type="NCBI Taxonomy" id="137265"/>
    <lineage>
        <taxon>Bacteria</taxon>
        <taxon>Bacillati</taxon>
        <taxon>Actinomycetota</taxon>
        <taxon>Actinomycetes</taxon>
        <taxon>Micromonosporales</taxon>
        <taxon>Micromonosporaceae</taxon>
        <taxon>Asanoa</taxon>
    </lineage>
</organism>